<evidence type="ECO:0000256" key="4">
    <source>
        <dbReference type="ARBA" id="ARBA00022679"/>
    </source>
</evidence>
<evidence type="ECO:0000259" key="12">
    <source>
        <dbReference type="PROSITE" id="PS50123"/>
    </source>
</evidence>
<dbReference type="SMART" id="SM00138">
    <property type="entry name" value="MeTrc"/>
    <property type="match status" value="1"/>
</dbReference>
<keyword evidence="3" id="KW-0597">Phosphoprotein</keyword>
<dbReference type="Pfam" id="PF08448">
    <property type="entry name" value="PAS_4"/>
    <property type="match status" value="1"/>
</dbReference>
<dbReference type="GO" id="GO:0000155">
    <property type="term" value="F:phosphorelay sensor kinase activity"/>
    <property type="evidence" value="ECO:0007669"/>
    <property type="project" value="InterPro"/>
</dbReference>
<dbReference type="PANTHER" id="PTHR24422:SF27">
    <property type="entry name" value="PROTEIN-GLUTAMATE O-METHYLTRANSFERASE"/>
    <property type="match status" value="1"/>
</dbReference>
<dbReference type="Pfam" id="PF08447">
    <property type="entry name" value="PAS_3"/>
    <property type="match status" value="1"/>
</dbReference>
<keyword evidence="4" id="KW-0808">Transferase</keyword>
<feature type="domain" description="PAC" evidence="10">
    <location>
        <begin position="1189"/>
        <end position="1239"/>
    </location>
</feature>
<dbReference type="FunFam" id="3.30.565.10:FF:000006">
    <property type="entry name" value="Sensor histidine kinase WalK"/>
    <property type="match status" value="1"/>
</dbReference>
<keyword evidence="6" id="KW-0145">Chemotaxis</keyword>
<dbReference type="SUPFAM" id="SSF52738">
    <property type="entry name" value="Methylesterase CheB, C-terminal domain"/>
    <property type="match status" value="1"/>
</dbReference>
<evidence type="ECO:0000256" key="1">
    <source>
        <dbReference type="ARBA" id="ARBA00000085"/>
    </source>
</evidence>
<dbReference type="Gene3D" id="3.30.565.10">
    <property type="entry name" value="Histidine kinase-like ATPase, C-terminal domain"/>
    <property type="match status" value="1"/>
</dbReference>
<dbReference type="SUPFAM" id="SSF47757">
    <property type="entry name" value="Chemotaxis receptor methyltransferase CheR, N-terminal domain"/>
    <property type="match status" value="1"/>
</dbReference>
<dbReference type="PRINTS" id="PR00996">
    <property type="entry name" value="CHERMTFRASE"/>
</dbReference>
<dbReference type="Pfam" id="PF01739">
    <property type="entry name" value="CheR"/>
    <property type="match status" value="1"/>
</dbReference>
<dbReference type="GO" id="GO:0006935">
    <property type="term" value="P:chemotaxis"/>
    <property type="evidence" value="ECO:0007669"/>
    <property type="project" value="UniProtKB-UniRule"/>
</dbReference>
<keyword evidence="5" id="KW-0418">Kinase</keyword>
<sequence length="1607" mass="182559">MKTTRRYSKYIVGIGASAGGLEAIHEFFDHMPASSNFSFVIIQHLSTDYKSLLVELVSKHTHMKVFEAQDNMTIQQDCVYIIPNNKLMTVSHGKLKLSMRSDVKSPNTAIDIFLNSLGRDQKDKSIAIILSGTGTDGTKGIEVIKECGGMVMVQEPSSAKFDGMPNSAITSGNADHILVPKEMPDQLFKFVNEEPINIMKDGKIDEEQLDEIFRLVYRENGHDFNLYKTPTIVRRITRRMNDRNVRELPDYITILKGDSEEVKLLGNDFLIGVTRFFRDKQAFAILESKIIPEILSGKEDGSVLKVWVCACSTGEEAYSVAITVNKCVEISGKNIEIKIFATDVDGASLDIASANRFPLNISEDVPADILKKYFNREHKHYSVIPSIRKQIVFAKHDVIKSPPFIKNDLVTCRNMLIYMNSILQTKILSTFHFSLSAGGYLFLGPSETGSLLKDGFVEVSSKWKFYKKSGLINYSSLNSYQVEERIRSLPLQRKDSPKSIGSNSSVENDFKSFLMADLGYAGIYIDNNHVIRDVVGNYKKFLSLPDDQIELNVLKMVPKTVAVLLNTGIRRAQKERKTVHLHNLVLDKSKKGQQFNVSIRKPESDDLHGYTLLAFSESFMDYPASEELKSIPEDSRHNEFILELEAELSETRTNLQMAVEEMETTNEELQSSNEELLSANEELQSSNEELQSLNEELHTLNTEHQMKIKELVDLNDDLDNYFKAIDTGFIFLNTNLTIRKFNPAVIDMVNLIEADIGRSFEHISNNVLNENLTAEIHMVMANGKPMQKEVELKNGLRCLMKVMPYVRKDKQIDGVIISFVDITELAELSNIVTSVLNASNSGIFAFASLRNRTGKVTDFQCISCNYSAAELMETTKERLEGASMLEHMSQLTQAKLFDRYAEVANGGSEYKTELVINSKWYQLVAVRMGDGLVLNLTDTTATKSAEQRLRKNYNDLIDAREKLKSLNLELEDRITERTKELSESEERFKLVSTATNDTIWDWDLASNSIWRNENYELMFGYKVDEQSKKPAFWFETIHEDDRDRIKESVYSAINKKSDQWSEQYRFRKANGDYAFVLDRGRILKDEYNTPFRVVGSTIDITQLIETEQKLAQSQGKFRKIFESNVIGMTFASLKTGEIFEANQAFLHMVGYTIEELKASPKIWTQLTPPEFHDVTRKAIEEVGSTGSSVPFQKQFIRKNGEAFWVLAGSAILDEKEGDEVVTFIIDINAQKESEKKKNDLQQLIIKQKDQFYSMFQHAPALITIRSGEELRYQYVNDAFRTFDGQEHYIGKTAREAGSEFADSEIEEISLNVLKTGVPYTSNSVKVSRKEKNGDPKDSWYDFTITPVFSDEGEIDGVAFFGFDVTDLVLGKQAVQELMQRKDEFLSIASHELKTPITSIKLSLQIANRLLKSEKPVEHLEQFIIKATRQGDRLNQLVQDLLDVTRIQGGKMLFNYSTFDSENLIIECVEDVEEESQTHQIKIIKNVSASITADMSRIGQVVVNFLSNAIKYSPEATEVEVYSEVVGDRFKLSVKDFGIGIPDDKQQRIFDRFYRVQESSVKFSGLGLGLYISAEIIRRHNGTIGVNSIENEGSEFWFEIPLNTEKQL</sequence>
<dbReference type="EC" id="2.7.13.3" evidence="2"/>
<dbReference type="SMART" id="SM00388">
    <property type="entry name" value="HisKA"/>
    <property type="match status" value="1"/>
</dbReference>
<dbReference type="InterPro" id="IPR000673">
    <property type="entry name" value="Sig_transdc_resp-reg_Me-estase"/>
</dbReference>
<dbReference type="SUPFAM" id="SSF47384">
    <property type="entry name" value="Homodimeric domain of signal transducing histidine kinase"/>
    <property type="match status" value="1"/>
</dbReference>
<dbReference type="EMBL" id="FUYR01000001">
    <property type="protein sequence ID" value="SKB29683.1"/>
    <property type="molecule type" value="Genomic_DNA"/>
</dbReference>
<dbReference type="Pfam" id="PF13426">
    <property type="entry name" value="PAS_9"/>
    <property type="match status" value="1"/>
</dbReference>
<dbReference type="InterPro" id="IPR005467">
    <property type="entry name" value="His_kinase_dom"/>
</dbReference>
<organism evidence="13 14">
    <name type="scientific">Daejeonella lutea</name>
    <dbReference type="NCBI Taxonomy" id="572036"/>
    <lineage>
        <taxon>Bacteria</taxon>
        <taxon>Pseudomonadati</taxon>
        <taxon>Bacteroidota</taxon>
        <taxon>Sphingobacteriia</taxon>
        <taxon>Sphingobacteriales</taxon>
        <taxon>Sphingobacteriaceae</taxon>
        <taxon>Daejeonella</taxon>
    </lineage>
</organism>
<dbReference type="STRING" id="572036.SAMN05661099_0298"/>
<dbReference type="InterPro" id="IPR035965">
    <property type="entry name" value="PAS-like_dom_sf"/>
</dbReference>
<protein>
    <recommendedName>
        <fullName evidence="2">histidine kinase</fullName>
        <ecNumber evidence="2">2.7.13.3</ecNumber>
    </recommendedName>
</protein>
<dbReference type="PROSITE" id="PS50109">
    <property type="entry name" value="HIS_KIN"/>
    <property type="match status" value="1"/>
</dbReference>
<feature type="domain" description="PAS" evidence="9">
    <location>
        <begin position="984"/>
        <end position="1056"/>
    </location>
</feature>
<dbReference type="PROSITE" id="PS50113">
    <property type="entry name" value="PAC"/>
    <property type="match status" value="2"/>
</dbReference>
<dbReference type="InterPro" id="IPR013656">
    <property type="entry name" value="PAS_4"/>
</dbReference>
<dbReference type="SMART" id="SM00387">
    <property type="entry name" value="HATPase_c"/>
    <property type="match status" value="1"/>
</dbReference>
<dbReference type="InterPro" id="IPR022642">
    <property type="entry name" value="CheR_C"/>
</dbReference>
<dbReference type="PROSITE" id="PS50122">
    <property type="entry name" value="CHEB"/>
    <property type="match status" value="1"/>
</dbReference>
<dbReference type="SUPFAM" id="SSF53335">
    <property type="entry name" value="S-adenosyl-L-methionine-dependent methyltransferases"/>
    <property type="match status" value="1"/>
</dbReference>
<dbReference type="Gene3D" id="1.10.287.130">
    <property type="match status" value="1"/>
</dbReference>
<dbReference type="GO" id="GO:0008757">
    <property type="term" value="F:S-adenosylmethionine-dependent methyltransferase activity"/>
    <property type="evidence" value="ECO:0007669"/>
    <property type="project" value="InterPro"/>
</dbReference>
<dbReference type="GO" id="GO:0005737">
    <property type="term" value="C:cytoplasm"/>
    <property type="evidence" value="ECO:0007669"/>
    <property type="project" value="InterPro"/>
</dbReference>
<dbReference type="PROSITE" id="PS50112">
    <property type="entry name" value="PAS"/>
    <property type="match status" value="2"/>
</dbReference>
<feature type="coiled-coil region" evidence="7">
    <location>
        <begin position="641"/>
        <end position="710"/>
    </location>
</feature>
<dbReference type="SUPFAM" id="SSF55874">
    <property type="entry name" value="ATPase domain of HSP90 chaperone/DNA topoisomerase II/histidine kinase"/>
    <property type="match status" value="1"/>
</dbReference>
<keyword evidence="7" id="KW-0175">Coiled coil</keyword>
<evidence type="ECO:0000259" key="8">
    <source>
        <dbReference type="PROSITE" id="PS50109"/>
    </source>
</evidence>
<feature type="active site" evidence="6">
    <location>
        <position position="17"/>
    </location>
</feature>
<dbReference type="InterPro" id="IPR022641">
    <property type="entry name" value="CheR_N"/>
</dbReference>
<dbReference type="Gene3D" id="3.40.50.180">
    <property type="entry name" value="Methylesterase CheB, C-terminal domain"/>
    <property type="match status" value="1"/>
</dbReference>
<comment type="catalytic activity">
    <reaction evidence="1">
        <text>ATP + protein L-histidine = ADP + protein N-phospho-L-histidine.</text>
        <dbReference type="EC" id="2.7.13.3"/>
    </reaction>
</comment>
<dbReference type="InterPro" id="IPR036097">
    <property type="entry name" value="HisK_dim/P_sf"/>
</dbReference>
<gene>
    <name evidence="13" type="ORF">SAMN05661099_0298</name>
</gene>
<feature type="active site" evidence="6">
    <location>
        <position position="136"/>
    </location>
</feature>
<dbReference type="InterPro" id="IPR003661">
    <property type="entry name" value="HisK_dim/P_dom"/>
</dbReference>
<dbReference type="RefSeq" id="WP_245803441.1">
    <property type="nucleotide sequence ID" value="NZ_FUYR01000001.1"/>
</dbReference>
<dbReference type="Gene3D" id="3.40.50.150">
    <property type="entry name" value="Vaccinia Virus protein VP39"/>
    <property type="match status" value="1"/>
</dbReference>
<proteinExistence type="predicted"/>
<dbReference type="Gene3D" id="3.30.450.20">
    <property type="entry name" value="PAS domain"/>
    <property type="match status" value="5"/>
</dbReference>
<dbReference type="GO" id="GO:0000156">
    <property type="term" value="F:phosphorelay response regulator activity"/>
    <property type="evidence" value="ECO:0007669"/>
    <property type="project" value="InterPro"/>
</dbReference>
<dbReference type="CDD" id="cd16434">
    <property type="entry name" value="CheB-CheR_fusion"/>
    <property type="match status" value="1"/>
</dbReference>
<evidence type="ECO:0000259" key="10">
    <source>
        <dbReference type="PROSITE" id="PS50113"/>
    </source>
</evidence>
<accession>A0A1T5A4Y2</accession>
<dbReference type="Pfam" id="PF03705">
    <property type="entry name" value="CheR_N"/>
    <property type="match status" value="1"/>
</dbReference>
<dbReference type="GO" id="GO:0008984">
    <property type="term" value="F:protein-glutamate methylesterase activity"/>
    <property type="evidence" value="ECO:0007669"/>
    <property type="project" value="InterPro"/>
</dbReference>
<dbReference type="CDD" id="cd00075">
    <property type="entry name" value="HATPase"/>
    <property type="match status" value="1"/>
</dbReference>
<reference evidence="14" key="1">
    <citation type="submission" date="2017-02" db="EMBL/GenBank/DDBJ databases">
        <authorList>
            <person name="Varghese N."/>
            <person name="Submissions S."/>
        </authorList>
    </citation>
    <scope>NUCLEOTIDE SEQUENCE [LARGE SCALE GENOMIC DNA]</scope>
    <source>
        <strain evidence="14">DSM 22385</strain>
    </source>
</reference>
<dbReference type="Pfam" id="PF13596">
    <property type="entry name" value="PAS_10"/>
    <property type="match status" value="1"/>
</dbReference>
<dbReference type="SMART" id="SM00091">
    <property type="entry name" value="PAS"/>
    <property type="match status" value="5"/>
</dbReference>
<dbReference type="Pfam" id="PF00512">
    <property type="entry name" value="HisKA"/>
    <property type="match status" value="1"/>
</dbReference>
<dbReference type="InterPro" id="IPR003594">
    <property type="entry name" value="HATPase_dom"/>
</dbReference>
<dbReference type="InterPro" id="IPR036890">
    <property type="entry name" value="HATPase_C_sf"/>
</dbReference>
<dbReference type="InterPro" id="IPR000014">
    <property type="entry name" value="PAS"/>
</dbReference>
<evidence type="ECO:0000259" key="11">
    <source>
        <dbReference type="PROSITE" id="PS50122"/>
    </source>
</evidence>
<dbReference type="Pfam" id="PF02518">
    <property type="entry name" value="HATPase_c"/>
    <property type="match status" value="1"/>
</dbReference>
<feature type="coiled-coil region" evidence="7">
    <location>
        <begin position="946"/>
        <end position="987"/>
    </location>
</feature>
<dbReference type="InterPro" id="IPR000780">
    <property type="entry name" value="CheR_MeTrfase"/>
</dbReference>
<feature type="domain" description="CheB-type methylesterase" evidence="11">
    <location>
        <begin position="5"/>
        <end position="194"/>
    </location>
</feature>
<dbReference type="CDD" id="cd00130">
    <property type="entry name" value="PAS"/>
    <property type="match status" value="2"/>
</dbReference>
<feature type="domain" description="PAS" evidence="9">
    <location>
        <begin position="1113"/>
        <end position="1186"/>
    </location>
</feature>
<dbReference type="InterPro" id="IPR050903">
    <property type="entry name" value="Bact_Chemotaxis_MeTrfase"/>
</dbReference>
<evidence type="ECO:0000256" key="5">
    <source>
        <dbReference type="ARBA" id="ARBA00022777"/>
    </source>
</evidence>
<dbReference type="SUPFAM" id="SSF55785">
    <property type="entry name" value="PYP-like sensor domain (PAS domain)"/>
    <property type="match status" value="5"/>
</dbReference>
<feature type="domain" description="CheR-type methyltransferase" evidence="12">
    <location>
        <begin position="197"/>
        <end position="448"/>
    </location>
</feature>
<dbReference type="CDD" id="cd00082">
    <property type="entry name" value="HisKA"/>
    <property type="match status" value="1"/>
</dbReference>
<dbReference type="PANTHER" id="PTHR24422">
    <property type="entry name" value="CHEMOTAXIS PROTEIN METHYLTRANSFERASE"/>
    <property type="match status" value="1"/>
</dbReference>
<evidence type="ECO:0000259" key="9">
    <source>
        <dbReference type="PROSITE" id="PS50112"/>
    </source>
</evidence>
<name>A0A1T5A4Y2_9SPHI</name>
<evidence type="ECO:0000256" key="6">
    <source>
        <dbReference type="PROSITE-ProRule" id="PRU00050"/>
    </source>
</evidence>
<dbReference type="NCBIfam" id="TIGR00229">
    <property type="entry name" value="sensory_box"/>
    <property type="match status" value="2"/>
</dbReference>
<evidence type="ECO:0000256" key="3">
    <source>
        <dbReference type="ARBA" id="ARBA00022553"/>
    </source>
</evidence>
<dbReference type="SMART" id="SM00086">
    <property type="entry name" value="PAC"/>
    <property type="match status" value="4"/>
</dbReference>
<dbReference type="InterPro" id="IPR001610">
    <property type="entry name" value="PAC"/>
</dbReference>
<evidence type="ECO:0000256" key="7">
    <source>
        <dbReference type="SAM" id="Coils"/>
    </source>
</evidence>
<evidence type="ECO:0000313" key="14">
    <source>
        <dbReference type="Proteomes" id="UP000189981"/>
    </source>
</evidence>
<dbReference type="Proteomes" id="UP000189981">
    <property type="component" value="Unassembled WGS sequence"/>
</dbReference>
<dbReference type="InterPro" id="IPR013655">
    <property type="entry name" value="PAS_fold_3"/>
</dbReference>
<evidence type="ECO:0000256" key="2">
    <source>
        <dbReference type="ARBA" id="ARBA00012438"/>
    </source>
</evidence>
<feature type="domain" description="PAC" evidence="10">
    <location>
        <begin position="1060"/>
        <end position="1112"/>
    </location>
</feature>
<evidence type="ECO:0000313" key="13">
    <source>
        <dbReference type="EMBL" id="SKB29683.1"/>
    </source>
</evidence>
<dbReference type="InterPro" id="IPR035909">
    <property type="entry name" value="CheB_C"/>
</dbReference>
<feature type="domain" description="Histidine kinase" evidence="8">
    <location>
        <begin position="1387"/>
        <end position="1603"/>
    </location>
</feature>
<dbReference type="InterPro" id="IPR029063">
    <property type="entry name" value="SAM-dependent_MTases_sf"/>
</dbReference>
<dbReference type="Pfam" id="PF01339">
    <property type="entry name" value="CheB_methylest"/>
    <property type="match status" value="1"/>
</dbReference>
<dbReference type="PROSITE" id="PS50123">
    <property type="entry name" value="CHER"/>
    <property type="match status" value="1"/>
</dbReference>
<keyword evidence="6" id="KW-0378">Hydrolase</keyword>
<feature type="active site" evidence="6">
    <location>
        <position position="44"/>
    </location>
</feature>
<keyword evidence="14" id="KW-1185">Reference proteome</keyword>
<dbReference type="InterPro" id="IPR000700">
    <property type="entry name" value="PAS-assoc_C"/>
</dbReference>